<feature type="domain" description="Ty3 transposon capsid-like protein" evidence="2">
    <location>
        <begin position="145"/>
        <end position="238"/>
    </location>
</feature>
<dbReference type="Pfam" id="PF19259">
    <property type="entry name" value="Ty3_capsid"/>
    <property type="match status" value="1"/>
</dbReference>
<evidence type="ECO:0000256" key="1">
    <source>
        <dbReference type="SAM" id="MobiDB-lite"/>
    </source>
</evidence>
<keyword evidence="4" id="KW-1185">Reference proteome</keyword>
<dbReference type="InterPro" id="IPR045358">
    <property type="entry name" value="Ty3_capsid"/>
</dbReference>
<evidence type="ECO:0000259" key="2">
    <source>
        <dbReference type="Pfam" id="PF19259"/>
    </source>
</evidence>
<dbReference type="Proteomes" id="UP001209570">
    <property type="component" value="Unassembled WGS sequence"/>
</dbReference>
<feature type="region of interest" description="Disordered" evidence="1">
    <location>
        <begin position="1"/>
        <end position="89"/>
    </location>
</feature>
<dbReference type="EMBL" id="JAKCXM010000528">
    <property type="protein sequence ID" value="KAJ0393115.1"/>
    <property type="molecule type" value="Genomic_DNA"/>
</dbReference>
<name>A0AAD5Q6I5_PYTIN</name>
<gene>
    <name evidence="3" type="ORF">P43SY_006391</name>
</gene>
<feature type="region of interest" description="Disordered" evidence="1">
    <location>
        <begin position="237"/>
        <end position="263"/>
    </location>
</feature>
<accession>A0AAD5Q6I5</accession>
<protein>
    <recommendedName>
        <fullName evidence="2">Ty3 transposon capsid-like protein domain-containing protein</fullName>
    </recommendedName>
</protein>
<dbReference type="AlphaFoldDB" id="A0AAD5Q6I5"/>
<proteinExistence type="predicted"/>
<feature type="compositionally biased region" description="Basic and acidic residues" evidence="1">
    <location>
        <begin position="79"/>
        <end position="88"/>
    </location>
</feature>
<organism evidence="3 4">
    <name type="scientific">Pythium insidiosum</name>
    <name type="common">Pythiosis disease agent</name>
    <dbReference type="NCBI Taxonomy" id="114742"/>
    <lineage>
        <taxon>Eukaryota</taxon>
        <taxon>Sar</taxon>
        <taxon>Stramenopiles</taxon>
        <taxon>Oomycota</taxon>
        <taxon>Peronosporomycetes</taxon>
        <taxon>Pythiales</taxon>
        <taxon>Pythiaceae</taxon>
        <taxon>Pythium</taxon>
    </lineage>
</organism>
<comment type="caution">
    <text evidence="3">The sequence shown here is derived from an EMBL/GenBank/DDBJ whole genome shotgun (WGS) entry which is preliminary data.</text>
</comment>
<evidence type="ECO:0000313" key="4">
    <source>
        <dbReference type="Proteomes" id="UP001209570"/>
    </source>
</evidence>
<reference evidence="3" key="1">
    <citation type="submission" date="2021-12" db="EMBL/GenBank/DDBJ databases">
        <title>Prjna785345.</title>
        <authorList>
            <person name="Rujirawat T."/>
            <person name="Krajaejun T."/>
        </authorList>
    </citation>
    <scope>NUCLEOTIDE SEQUENCE</scope>
    <source>
        <strain evidence="3">Pi057C3</strain>
    </source>
</reference>
<evidence type="ECO:0000313" key="3">
    <source>
        <dbReference type="EMBL" id="KAJ0393115.1"/>
    </source>
</evidence>
<sequence length="308" mass="34655">MREEDDAPTQAPGPAEGASHNDADAAAPNHAPGPTAEPPQPRMEQMMSQQTAFMNPFLAANAQAQRRSQQRKGNPPTFDGKESEDPDRFVYGTEKFYGQDCKEMMEANTSEFTTMIYPNFGPVAQAFFHELEMSLMNEDGSSWPLTWPFFNENFLNRFREKDFEFKLLTKLYSLKVTTTQQAYTTRFLHLLSQLPPIPELIKRWLYQQNLRADTSAFISQNVPQTLSEVIEYAQRYEDSRRSQPGHQGNAPRKNNKGKSGAAADEKLAGEKWCAFCSLKSHNTAECRKKKAAETAAAAGKREAAPKNG</sequence>
<feature type="compositionally biased region" description="Low complexity" evidence="1">
    <location>
        <begin position="15"/>
        <end position="33"/>
    </location>
</feature>